<dbReference type="Gene3D" id="1.10.3430.10">
    <property type="entry name" value="Ammonium transporter AmtB like domains"/>
    <property type="match status" value="1"/>
</dbReference>
<dbReference type="GO" id="GO:0097272">
    <property type="term" value="P:ammonium homeostasis"/>
    <property type="evidence" value="ECO:0007669"/>
    <property type="project" value="TreeGrafter"/>
</dbReference>
<feature type="transmembrane region" description="Helical" evidence="17">
    <location>
        <begin position="6"/>
        <end position="22"/>
    </location>
</feature>
<proteinExistence type="inferred from homology"/>
<evidence type="ECO:0000256" key="10">
    <source>
        <dbReference type="ARBA" id="ARBA00023180"/>
    </source>
</evidence>
<dbReference type="Pfam" id="PF00909">
    <property type="entry name" value="Ammonium_transp"/>
    <property type="match status" value="1"/>
</dbReference>
<keyword evidence="6 17" id="KW-0812">Transmembrane</keyword>
<keyword evidence="9" id="KW-0924">Ammonia transport</keyword>
<evidence type="ECO:0000256" key="4">
    <source>
        <dbReference type="ARBA" id="ARBA00011036"/>
    </source>
</evidence>
<dbReference type="FunFam" id="1.10.3430.10:FF:000001">
    <property type="entry name" value="Ammonium transporter Rh type C"/>
    <property type="match status" value="1"/>
</dbReference>
<comment type="subunit">
    <text evidence="16">Homodimer. Heterotrimer; a RHCE monomer interacts with a RHAG homodimer. Component of the ankyrin-1 complex in the erythrocyte, composed of ANK1, RHCE, RHAG, SLC4A1, EPB42, GYPA, GYPB and AQP1. Interacts with GYPB (via the N-terminal); this interaction bridges the (RHAG)2(RHCE) heterotrimer with the SLC4A1 Band 3 I dimer complexed with GYPA.</text>
</comment>
<feature type="non-terminal residue" evidence="19">
    <location>
        <position position="1"/>
    </location>
</feature>
<dbReference type="GO" id="GO:0008519">
    <property type="term" value="F:ammonium channel activity"/>
    <property type="evidence" value="ECO:0007669"/>
    <property type="project" value="InterPro"/>
</dbReference>
<protein>
    <recommendedName>
        <fullName evidence="13">Ammonium transporter Rh type A</fullName>
    </recommendedName>
    <alternativeName>
        <fullName evidence="15">Erythrocyte membrane glycoprotein Rh50</fullName>
    </alternativeName>
    <alternativeName>
        <fullName evidence="14">Rhesus blood group family type A glycoprotein</fullName>
    </alternativeName>
</protein>
<evidence type="ECO:0000256" key="9">
    <source>
        <dbReference type="ARBA" id="ARBA00023177"/>
    </source>
</evidence>
<evidence type="ECO:0000256" key="7">
    <source>
        <dbReference type="ARBA" id="ARBA00022989"/>
    </source>
</evidence>
<evidence type="ECO:0000256" key="16">
    <source>
        <dbReference type="ARBA" id="ARBA00046403"/>
    </source>
</evidence>
<dbReference type="InterPro" id="IPR029020">
    <property type="entry name" value="Ammonium/urea_transptr"/>
</dbReference>
<dbReference type="GO" id="GO:0005886">
    <property type="term" value="C:plasma membrane"/>
    <property type="evidence" value="ECO:0007669"/>
    <property type="project" value="InterPro"/>
</dbReference>
<feature type="transmembrane region" description="Helical" evidence="17">
    <location>
        <begin position="63"/>
        <end position="81"/>
    </location>
</feature>
<comment type="caution">
    <text evidence="19">The sequence shown here is derived from an EMBL/GenBank/DDBJ whole genome shotgun (WGS) entry which is preliminary data.</text>
</comment>
<comment type="similarity">
    <text evidence="4">Belongs to the ammonium transporter (TC 2.A.49) family. Rh subfamily.</text>
</comment>
<comment type="catalytic activity">
    <reaction evidence="11">
        <text>CO2(out) = CO2(in)</text>
        <dbReference type="Rhea" id="RHEA:74891"/>
        <dbReference type="ChEBI" id="CHEBI:16526"/>
    </reaction>
</comment>
<evidence type="ECO:0000256" key="13">
    <source>
        <dbReference type="ARBA" id="ARBA00041037"/>
    </source>
</evidence>
<feature type="domain" description="Ammonium transporter AmtB-like" evidence="18">
    <location>
        <begin position="1"/>
        <end position="350"/>
    </location>
</feature>
<dbReference type="Pfam" id="PF00067">
    <property type="entry name" value="p450"/>
    <property type="match status" value="1"/>
</dbReference>
<evidence type="ECO:0000256" key="17">
    <source>
        <dbReference type="SAM" id="Phobius"/>
    </source>
</evidence>
<keyword evidence="7 17" id="KW-1133">Transmembrane helix</keyword>
<dbReference type="Proteomes" id="UP000308365">
    <property type="component" value="Unassembled WGS sequence"/>
</dbReference>
<name>A0A4U1FJJ7_MONMO</name>
<gene>
    <name evidence="19" type="ORF">EI555_004070</name>
</gene>
<dbReference type="SUPFAM" id="SSF111352">
    <property type="entry name" value="Ammonium transporter"/>
    <property type="match status" value="1"/>
</dbReference>
<organism evidence="19 20">
    <name type="scientific">Monodon monoceros</name>
    <name type="common">Narwhal</name>
    <name type="synonym">Ceratodon monodon</name>
    <dbReference type="NCBI Taxonomy" id="40151"/>
    <lineage>
        <taxon>Eukaryota</taxon>
        <taxon>Metazoa</taxon>
        <taxon>Chordata</taxon>
        <taxon>Craniata</taxon>
        <taxon>Vertebrata</taxon>
        <taxon>Euteleostomi</taxon>
        <taxon>Mammalia</taxon>
        <taxon>Eutheria</taxon>
        <taxon>Laurasiatheria</taxon>
        <taxon>Artiodactyla</taxon>
        <taxon>Whippomorpha</taxon>
        <taxon>Cetacea</taxon>
        <taxon>Odontoceti</taxon>
        <taxon>Monodontidae</taxon>
        <taxon>Monodon</taxon>
    </lineage>
</organism>
<evidence type="ECO:0000256" key="3">
    <source>
        <dbReference type="ARBA" id="ARBA00010617"/>
    </source>
</evidence>
<reference evidence="20" key="1">
    <citation type="journal article" date="2019" name="IScience">
        <title>Narwhal Genome Reveals Long-Term Low Genetic Diversity despite Current Large Abundance Size.</title>
        <authorList>
            <person name="Westbury M.V."/>
            <person name="Petersen B."/>
            <person name="Garde E."/>
            <person name="Heide-Jorgensen M.P."/>
            <person name="Lorenzen E.D."/>
        </authorList>
    </citation>
    <scope>NUCLEOTIDE SEQUENCE [LARGE SCALE GENOMIC DNA]</scope>
</reference>
<dbReference type="InterPro" id="IPR036396">
    <property type="entry name" value="Cyt_P450_sf"/>
</dbReference>
<evidence type="ECO:0000313" key="19">
    <source>
        <dbReference type="EMBL" id="TKC50181.1"/>
    </source>
</evidence>
<evidence type="ECO:0000256" key="2">
    <source>
        <dbReference type="ARBA" id="ARBA00004141"/>
    </source>
</evidence>
<dbReference type="EMBL" id="RWIC01000092">
    <property type="protein sequence ID" value="TKC50181.1"/>
    <property type="molecule type" value="Genomic_DNA"/>
</dbReference>
<evidence type="ECO:0000256" key="14">
    <source>
        <dbReference type="ARBA" id="ARBA00042104"/>
    </source>
</evidence>
<feature type="transmembrane region" description="Helical" evidence="17">
    <location>
        <begin position="310"/>
        <end position="331"/>
    </location>
</feature>
<feature type="transmembrane region" description="Helical" evidence="17">
    <location>
        <begin position="119"/>
        <end position="139"/>
    </location>
</feature>
<dbReference type="InterPro" id="IPR002229">
    <property type="entry name" value="RhesusRHD"/>
</dbReference>
<keyword evidence="10" id="KW-0325">Glycoprotein</keyword>
<keyword evidence="8 17" id="KW-0472">Membrane</keyword>
<evidence type="ECO:0000256" key="8">
    <source>
        <dbReference type="ARBA" id="ARBA00023136"/>
    </source>
</evidence>
<comment type="similarity">
    <text evidence="3">Belongs to the cytochrome P450 family.</text>
</comment>
<dbReference type="GO" id="GO:0020037">
    <property type="term" value="F:heme binding"/>
    <property type="evidence" value="ECO:0007669"/>
    <property type="project" value="InterPro"/>
</dbReference>
<sequence>FQDVHVMVFAGFGFLMTFLRKYGFSSMGINLLIAALGLQWGTIAQGILQSHGEKFHIEIKNMINADFSTAAVLISFGAVLGKTSPIQMLTMTILEIAVFAVNEYLVVEVFGASDIGASMTIHAFGAYFGLAVAGILYRSSLKEGHRNEESVYHSDLFAMIGTLFLWVFWPSFNSAIADAGKNQYMAIVNTYFSLAASVVTAYACSSLLESRGKLHMVHIQNATLAGGVAMGTTADMANTPYYAMIIGSIAGVVSVFGFKFLTPFFTTKLRIHDTCGVHNLHGLPGVIGGLASIVFIALETADTSAMAMQAAALGSSIGTALVGGLVTGLILKIPIWGQPADQDCYDDSVYWEKKDTSTDCFSDDNLVALVSNLFAAGTETTASMLCWGILLMLRYPKTQSKSSKIQSITVTVLCFIQKRSMMRSPKSWVPRMAHRTQMPYEDAVIHEVQRFADILPASLPCATTTNIIFENYLLYSKGKGLRRGVRGKGKNIMLLKITEALR</sequence>
<feature type="transmembrane region" description="Helical" evidence="17">
    <location>
        <begin position="373"/>
        <end position="393"/>
    </location>
</feature>
<evidence type="ECO:0000256" key="1">
    <source>
        <dbReference type="ARBA" id="ARBA00000309"/>
    </source>
</evidence>
<evidence type="ECO:0000256" key="12">
    <source>
        <dbReference type="ARBA" id="ARBA00036281"/>
    </source>
</evidence>
<evidence type="ECO:0000256" key="15">
    <source>
        <dbReference type="ARBA" id="ARBA00042473"/>
    </source>
</evidence>
<comment type="catalytic activity">
    <reaction evidence="1">
        <text>NH4(+)(in) = NH4(+)(out)</text>
        <dbReference type="Rhea" id="RHEA:28747"/>
        <dbReference type="ChEBI" id="CHEBI:28938"/>
    </reaction>
</comment>
<feature type="transmembrane region" description="Helical" evidence="17">
    <location>
        <begin position="281"/>
        <end position="298"/>
    </location>
</feature>
<feature type="transmembrane region" description="Helical" evidence="17">
    <location>
        <begin position="88"/>
        <end position="107"/>
    </location>
</feature>
<feature type="transmembrane region" description="Helical" evidence="17">
    <location>
        <begin position="29"/>
        <end position="48"/>
    </location>
</feature>
<evidence type="ECO:0000256" key="5">
    <source>
        <dbReference type="ARBA" id="ARBA00022448"/>
    </source>
</evidence>
<evidence type="ECO:0000259" key="18">
    <source>
        <dbReference type="Pfam" id="PF00909"/>
    </source>
</evidence>
<comment type="subcellular location">
    <subcellularLocation>
        <location evidence="2">Membrane</location>
        <topology evidence="2">Multi-pass membrane protein</topology>
    </subcellularLocation>
</comment>
<evidence type="ECO:0000256" key="11">
    <source>
        <dbReference type="ARBA" id="ARBA00035761"/>
    </source>
</evidence>
<comment type="catalytic activity">
    <reaction evidence="12">
        <text>methylamine(out) = methylamine(in)</text>
        <dbReference type="Rhea" id="RHEA:74391"/>
        <dbReference type="ChEBI" id="CHEBI:59338"/>
    </reaction>
</comment>
<dbReference type="GO" id="GO:0005506">
    <property type="term" value="F:iron ion binding"/>
    <property type="evidence" value="ECO:0007669"/>
    <property type="project" value="InterPro"/>
</dbReference>
<dbReference type="PANTHER" id="PTHR11730:SF32">
    <property type="entry name" value="AMMONIUM TRANSPORTER RH TYPE A"/>
    <property type="match status" value="1"/>
</dbReference>
<feature type="transmembrane region" description="Helical" evidence="17">
    <location>
        <begin position="151"/>
        <end position="172"/>
    </location>
</feature>
<feature type="transmembrane region" description="Helical" evidence="17">
    <location>
        <begin position="241"/>
        <end position="261"/>
    </location>
</feature>
<feature type="transmembrane region" description="Helical" evidence="17">
    <location>
        <begin position="184"/>
        <end position="208"/>
    </location>
</feature>
<dbReference type="PANTHER" id="PTHR11730">
    <property type="entry name" value="AMMONIUM TRANSPORTER"/>
    <property type="match status" value="1"/>
</dbReference>
<evidence type="ECO:0000256" key="6">
    <source>
        <dbReference type="ARBA" id="ARBA00022692"/>
    </source>
</evidence>
<dbReference type="PRINTS" id="PR00342">
    <property type="entry name" value="RHESUSRHD"/>
</dbReference>
<dbReference type="InterPro" id="IPR024041">
    <property type="entry name" value="NH4_transpt_AmtB-like_dom"/>
</dbReference>
<dbReference type="InterPro" id="IPR001128">
    <property type="entry name" value="Cyt_P450"/>
</dbReference>
<dbReference type="GO" id="GO:0016705">
    <property type="term" value="F:oxidoreductase activity, acting on paired donors, with incorporation or reduction of molecular oxygen"/>
    <property type="evidence" value="ECO:0007669"/>
    <property type="project" value="InterPro"/>
</dbReference>
<dbReference type="GO" id="GO:0004497">
    <property type="term" value="F:monooxygenase activity"/>
    <property type="evidence" value="ECO:0007669"/>
    <property type="project" value="InterPro"/>
</dbReference>
<keyword evidence="5" id="KW-0813">Transport</keyword>
<accession>A0A4U1FJJ7</accession>
<dbReference type="AlphaFoldDB" id="A0A4U1FJJ7"/>
<dbReference type="SUPFAM" id="SSF48264">
    <property type="entry name" value="Cytochrome P450"/>
    <property type="match status" value="1"/>
</dbReference>
<evidence type="ECO:0000313" key="20">
    <source>
        <dbReference type="Proteomes" id="UP000308365"/>
    </source>
</evidence>